<feature type="compositionally biased region" description="Polar residues" evidence="1">
    <location>
        <begin position="56"/>
        <end position="66"/>
    </location>
</feature>
<keyword evidence="3" id="KW-0808">Transferase</keyword>
<gene>
    <name evidence="3" type="ORF">SEMRO_1037_G234220.1</name>
</gene>
<dbReference type="GO" id="GO:0007165">
    <property type="term" value="P:signal transduction"/>
    <property type="evidence" value="ECO:0007669"/>
    <property type="project" value="TreeGrafter"/>
</dbReference>
<feature type="compositionally biased region" description="Basic and acidic residues" evidence="1">
    <location>
        <begin position="416"/>
        <end position="438"/>
    </location>
</feature>
<feature type="region of interest" description="Disordered" evidence="1">
    <location>
        <begin position="415"/>
        <end position="487"/>
    </location>
</feature>
<dbReference type="SMART" id="SM00220">
    <property type="entry name" value="S_TKc"/>
    <property type="match status" value="1"/>
</dbReference>
<organism evidence="3 4">
    <name type="scientific">Seminavis robusta</name>
    <dbReference type="NCBI Taxonomy" id="568900"/>
    <lineage>
        <taxon>Eukaryota</taxon>
        <taxon>Sar</taxon>
        <taxon>Stramenopiles</taxon>
        <taxon>Ochrophyta</taxon>
        <taxon>Bacillariophyta</taxon>
        <taxon>Bacillariophyceae</taxon>
        <taxon>Bacillariophycidae</taxon>
        <taxon>Naviculales</taxon>
        <taxon>Naviculaceae</taxon>
        <taxon>Seminavis</taxon>
    </lineage>
</organism>
<dbReference type="InterPro" id="IPR050167">
    <property type="entry name" value="Ser_Thr_protein_kinase"/>
</dbReference>
<sequence length="487" mass="54498">MQADEEIEEKGDQNEKSPRSKKKGGIKRFVKKKLRRNFSSSSGGFPSSSGEEDLSPQDTTTTSHKISLQVGEKAVPMAEQRLSEMLKKTRFVRRRNKMLGMLSFQPDAFEVGELVARGGFANVHKLETWLCDCDLNEDENWGKQYVLKSLRADGARTAERLASMASDLMMEAHILSALEHPHVLALRGISTRGLSSLKRGHVDGLFLILDYLPTTLYHKLVEWQNAEEELEETQSTSPSLRDRFQAAIDLASALKYVHSKNIVYRDIKASNVGFDAQGCLKLFDFGLAVEIPRSSDPNRTFQLAGRKGTARYMAPENIKKKPYNAKADVFGMAILTWQMLALSKPFANQTSSDAVLQKISHGDRPPLKFLATNSFQSTTTQPKLEQLLATAWAKSLEDRPTMKVMHARLVQISKGEFGRHDDNDNQNDRKDDSQKTGQEEAYPLTDASVTSADSSSSRSPGENDENDNSKPEHGGEQEDPTETFQYF</sequence>
<accession>A0A9N8EJL9</accession>
<dbReference type="PROSITE" id="PS50011">
    <property type="entry name" value="PROTEIN_KINASE_DOM"/>
    <property type="match status" value="1"/>
</dbReference>
<name>A0A9N8EJL9_9STRA</name>
<dbReference type="GO" id="GO:0005524">
    <property type="term" value="F:ATP binding"/>
    <property type="evidence" value="ECO:0007669"/>
    <property type="project" value="InterPro"/>
</dbReference>
<reference evidence="3" key="1">
    <citation type="submission" date="2020-06" db="EMBL/GenBank/DDBJ databases">
        <authorList>
            <consortium name="Plant Systems Biology data submission"/>
        </authorList>
    </citation>
    <scope>NUCLEOTIDE SEQUENCE</scope>
    <source>
        <strain evidence="3">D6</strain>
    </source>
</reference>
<dbReference type="SUPFAM" id="SSF56112">
    <property type="entry name" value="Protein kinase-like (PK-like)"/>
    <property type="match status" value="1"/>
</dbReference>
<evidence type="ECO:0000256" key="1">
    <source>
        <dbReference type="SAM" id="MobiDB-lite"/>
    </source>
</evidence>
<evidence type="ECO:0000259" key="2">
    <source>
        <dbReference type="PROSITE" id="PS50011"/>
    </source>
</evidence>
<feature type="compositionally biased region" description="Basic and acidic residues" evidence="1">
    <location>
        <begin position="467"/>
        <end position="476"/>
    </location>
</feature>
<protein>
    <submittedName>
        <fullName evidence="3">Probable LIM domain-containing serine/threonine-protein kinase DDB</fullName>
    </submittedName>
</protein>
<dbReference type="Pfam" id="PF00069">
    <property type="entry name" value="Pkinase"/>
    <property type="match status" value="1"/>
</dbReference>
<dbReference type="EMBL" id="CAICTM010001035">
    <property type="protein sequence ID" value="CAB9519695.1"/>
    <property type="molecule type" value="Genomic_DNA"/>
</dbReference>
<feature type="compositionally biased region" description="Basic residues" evidence="1">
    <location>
        <begin position="19"/>
        <end position="36"/>
    </location>
</feature>
<dbReference type="InterPro" id="IPR000719">
    <property type="entry name" value="Prot_kinase_dom"/>
</dbReference>
<dbReference type="PANTHER" id="PTHR23257:SF958">
    <property type="entry name" value="SERINE_THREONINE-PROTEIN KINASE WNK4"/>
    <property type="match status" value="1"/>
</dbReference>
<dbReference type="AlphaFoldDB" id="A0A9N8EJL9"/>
<dbReference type="GO" id="GO:0004672">
    <property type="term" value="F:protein kinase activity"/>
    <property type="evidence" value="ECO:0007669"/>
    <property type="project" value="InterPro"/>
</dbReference>
<dbReference type="OrthoDB" id="184922at2759"/>
<evidence type="ECO:0000313" key="4">
    <source>
        <dbReference type="Proteomes" id="UP001153069"/>
    </source>
</evidence>
<feature type="region of interest" description="Disordered" evidence="1">
    <location>
        <begin position="1"/>
        <end position="70"/>
    </location>
</feature>
<dbReference type="Gene3D" id="3.30.200.20">
    <property type="entry name" value="Phosphorylase Kinase, domain 1"/>
    <property type="match status" value="1"/>
</dbReference>
<dbReference type="PANTHER" id="PTHR23257">
    <property type="entry name" value="SERINE-THREONINE PROTEIN KINASE"/>
    <property type="match status" value="1"/>
</dbReference>
<evidence type="ECO:0000313" key="3">
    <source>
        <dbReference type="EMBL" id="CAB9519695.1"/>
    </source>
</evidence>
<proteinExistence type="predicted"/>
<feature type="compositionally biased region" description="Low complexity" evidence="1">
    <location>
        <begin position="445"/>
        <end position="459"/>
    </location>
</feature>
<keyword evidence="4" id="KW-1185">Reference proteome</keyword>
<dbReference type="InterPro" id="IPR011009">
    <property type="entry name" value="Kinase-like_dom_sf"/>
</dbReference>
<dbReference type="Gene3D" id="1.10.510.10">
    <property type="entry name" value="Transferase(Phosphotransferase) domain 1"/>
    <property type="match status" value="1"/>
</dbReference>
<dbReference type="Proteomes" id="UP001153069">
    <property type="component" value="Unassembled WGS sequence"/>
</dbReference>
<feature type="compositionally biased region" description="Low complexity" evidence="1">
    <location>
        <begin position="38"/>
        <end position="49"/>
    </location>
</feature>
<keyword evidence="3" id="KW-0418">Kinase</keyword>
<feature type="domain" description="Protein kinase" evidence="2">
    <location>
        <begin position="109"/>
        <end position="409"/>
    </location>
</feature>
<comment type="caution">
    <text evidence="3">The sequence shown here is derived from an EMBL/GenBank/DDBJ whole genome shotgun (WGS) entry which is preliminary data.</text>
</comment>
<dbReference type="GO" id="GO:0005737">
    <property type="term" value="C:cytoplasm"/>
    <property type="evidence" value="ECO:0007669"/>
    <property type="project" value="TreeGrafter"/>
</dbReference>